<keyword evidence="3" id="KW-0249">Electron transport</keyword>
<dbReference type="PANTHER" id="PTHR34219:SF3">
    <property type="entry name" value="BLL7967 PROTEIN"/>
    <property type="match status" value="1"/>
</dbReference>
<accession>A0A4Q9RFF4</accession>
<organism evidence="7 8">
    <name type="scientific">Stutzerimonas kirkiae</name>
    <dbReference type="NCBI Taxonomy" id="2211392"/>
    <lineage>
        <taxon>Bacteria</taxon>
        <taxon>Pseudomonadati</taxon>
        <taxon>Pseudomonadota</taxon>
        <taxon>Gammaproteobacteria</taxon>
        <taxon>Pseudomonadales</taxon>
        <taxon>Pseudomonadaceae</taxon>
        <taxon>Stutzerimonas</taxon>
    </lineage>
</organism>
<keyword evidence="2" id="KW-0288">FMN</keyword>
<feature type="transmembrane region" description="Helical" evidence="4">
    <location>
        <begin position="12"/>
        <end position="33"/>
    </location>
</feature>
<dbReference type="EMBL" id="QJUP01000001">
    <property type="protein sequence ID" value="TBU99752.1"/>
    <property type="molecule type" value="Genomic_DNA"/>
</dbReference>
<dbReference type="InterPro" id="IPR008254">
    <property type="entry name" value="Flavodoxin/NO_synth"/>
</dbReference>
<dbReference type="Pfam" id="PF00258">
    <property type="entry name" value="Flavodoxin_1"/>
    <property type="match status" value="1"/>
</dbReference>
<feature type="domain" description="Flavodoxin-like" evidence="5">
    <location>
        <begin position="387"/>
        <end position="524"/>
    </location>
</feature>
<name>A0A4Q9RFF4_9GAMM</name>
<dbReference type="RefSeq" id="WP_131183360.1">
    <property type="nucleotide sequence ID" value="NZ_QJUO01000003.1"/>
</dbReference>
<keyword evidence="4" id="KW-1133">Transmembrane helix</keyword>
<feature type="transmembrane region" description="Helical" evidence="4">
    <location>
        <begin position="140"/>
        <end position="158"/>
    </location>
</feature>
<dbReference type="CDD" id="cd06200">
    <property type="entry name" value="SiR_like1"/>
    <property type="match status" value="1"/>
</dbReference>
<dbReference type="Proteomes" id="UP000292639">
    <property type="component" value="Unassembled WGS sequence"/>
</dbReference>
<keyword evidence="8" id="KW-1185">Reference proteome</keyword>
<dbReference type="PRINTS" id="PR00369">
    <property type="entry name" value="FLAVODOXIN"/>
</dbReference>
<feature type="transmembrane region" description="Helical" evidence="4">
    <location>
        <begin position="186"/>
        <end position="210"/>
    </location>
</feature>
<dbReference type="Gene3D" id="3.40.50.80">
    <property type="entry name" value="Nucleotide-binding domain of ferredoxin-NADP reductase (FNR) module"/>
    <property type="match status" value="1"/>
</dbReference>
<dbReference type="InterPro" id="IPR029039">
    <property type="entry name" value="Flavoprotein-like_sf"/>
</dbReference>
<dbReference type="InterPro" id="IPR039261">
    <property type="entry name" value="FNR_nucleotide-bd"/>
</dbReference>
<dbReference type="PRINTS" id="PR00371">
    <property type="entry name" value="FPNCR"/>
</dbReference>
<dbReference type="InterPro" id="IPR017927">
    <property type="entry name" value="FAD-bd_FR_type"/>
</dbReference>
<dbReference type="InterPro" id="IPR001094">
    <property type="entry name" value="Flavdoxin-like"/>
</dbReference>
<evidence type="ECO:0000259" key="5">
    <source>
        <dbReference type="PROSITE" id="PS50902"/>
    </source>
</evidence>
<dbReference type="AlphaFoldDB" id="A0A4Q9RFF4"/>
<reference evidence="7 8" key="1">
    <citation type="submission" date="2018-06" db="EMBL/GenBank/DDBJ databases">
        <title>Three novel Pseudomonas species isolated from symptomatic oak.</title>
        <authorList>
            <person name="Bueno-Gonzalez V."/>
            <person name="Brady C."/>
        </authorList>
    </citation>
    <scope>NUCLEOTIDE SEQUENCE [LARGE SCALE GENOMIC DNA]</scope>
    <source>
        <strain evidence="7 8">P17C</strain>
    </source>
</reference>
<keyword evidence="4" id="KW-0472">Membrane</keyword>
<dbReference type="SUPFAM" id="SSF63380">
    <property type="entry name" value="Riboflavin synthase domain-like"/>
    <property type="match status" value="1"/>
</dbReference>
<evidence type="ECO:0000256" key="1">
    <source>
        <dbReference type="ARBA" id="ARBA00022630"/>
    </source>
</evidence>
<dbReference type="SUPFAM" id="SSF52218">
    <property type="entry name" value="Flavoproteins"/>
    <property type="match status" value="1"/>
</dbReference>
<dbReference type="Pfam" id="PF03929">
    <property type="entry name" value="PepSY_TM"/>
    <property type="match status" value="1"/>
</dbReference>
<dbReference type="InterPro" id="IPR005625">
    <property type="entry name" value="PepSY-ass_TM"/>
</dbReference>
<dbReference type="Pfam" id="PF00175">
    <property type="entry name" value="NAD_binding_1"/>
    <property type="match status" value="1"/>
</dbReference>
<dbReference type="PROSITE" id="PS51384">
    <property type="entry name" value="FAD_FR"/>
    <property type="match status" value="1"/>
</dbReference>
<dbReference type="InterPro" id="IPR001433">
    <property type="entry name" value="OxRdtase_FAD/NAD-bd"/>
</dbReference>
<dbReference type="GO" id="GO:0016655">
    <property type="term" value="F:oxidoreductase activity, acting on NAD(P)H, quinone or similar compound as acceptor"/>
    <property type="evidence" value="ECO:0007669"/>
    <property type="project" value="UniProtKB-ARBA"/>
</dbReference>
<dbReference type="GO" id="GO:0010181">
    <property type="term" value="F:FMN binding"/>
    <property type="evidence" value="ECO:0007669"/>
    <property type="project" value="InterPro"/>
</dbReference>
<evidence type="ECO:0000256" key="3">
    <source>
        <dbReference type="ARBA" id="ARBA00022982"/>
    </source>
</evidence>
<feature type="domain" description="FAD-binding FR-type" evidence="6">
    <location>
        <begin position="537"/>
        <end position="704"/>
    </location>
</feature>
<keyword evidence="1" id="KW-0285">Flavoprotein</keyword>
<comment type="caution">
    <text evidence="7">The sequence shown here is derived from an EMBL/GenBank/DDBJ whole genome shotgun (WGS) entry which is preliminary data.</text>
</comment>
<sequence>MLKKIIFQLHWFFGISAGLVLAVMGVTGALYSFEGEILRLLNADRWQVRVSEEGRLEPAELVAKVEAATGDKVSGIWLDGRHEGPGRVFLTPPAGERRGPMHNFDPYTGELFAEPLGEEFFRVVMQLHRWLAMGDIGKQITAASTLALIFFCLSGLYLRWPRQAGNWRAWLTLDWAKSGRSFNWDLHAVIGTWVLLFYLCAALTGLYWSYGWYRDGLTRLLSDSPAEQRDGGGRRGERAAPAATPPEVDYVALWQGVRQAVGADMAAWNLRLPPVAGQPATVSYVLRDAEHARAFNQLRIDPQSGVVSHHERYADKSFRAQLLASVYALHSGEYFGLPGRILMLLASAAMPLFFITGWLLYLDRRRKQRAVRLARGALAGSTSAEGWLVGFASQSGYAEQLAWQSAGQLQAAGIPVRVEPLSRLDGDSLRQVSNALFVVSTFGDGEAPDSAQGFERRVLGSCLPLERLNYALLALGDRQYRHFCGFARRVDDWLGRQGAHSLCERVEVDAEDNAALQRWQQRLGELTGTVPLAFSEAPWRDWALLHRQCLNPGSQGGPVFHITLAPPPLTTWEAGDILEIRPRHPQERVEEWLLHHGLDGTVPVMLDGLPASLVEALCQRQLPDTFGHLVGLHAQALVDTLVPLGAREYSIASVAADGALELIVRQERRSDGSLGLGSGWLTAYLAEGGQVAGRLRRNSGFHLPDDDRPLILIGNGTGLAGLRSLLRARVLAGRRNNWLLFGERSRAHDFFCGMELEAALAGGDLQHLDLAFSRDQAAKVYVQDLLRQRSGRLREWLDEGAALYVCGSLGGMAAGVDETLQELLGAEAVRALVEDGRYRRDVY</sequence>
<dbReference type="PROSITE" id="PS50902">
    <property type="entry name" value="FLAVODOXIN_LIKE"/>
    <property type="match status" value="1"/>
</dbReference>
<keyword evidence="3" id="KW-0813">Transport</keyword>
<dbReference type="SUPFAM" id="SSF52343">
    <property type="entry name" value="Ferredoxin reductase-like, C-terminal NADP-linked domain"/>
    <property type="match status" value="1"/>
</dbReference>
<evidence type="ECO:0000256" key="2">
    <source>
        <dbReference type="ARBA" id="ARBA00022643"/>
    </source>
</evidence>
<dbReference type="Gene3D" id="3.40.50.360">
    <property type="match status" value="1"/>
</dbReference>
<dbReference type="FunFam" id="3.40.50.360:FF:000070">
    <property type="entry name" value="Bifunctional sulfite reductase [NADPH] flavoprotein alpha-component/iron-uptake factor"/>
    <property type="match status" value="1"/>
</dbReference>
<feature type="transmembrane region" description="Helical" evidence="4">
    <location>
        <begin position="341"/>
        <end position="362"/>
    </location>
</feature>
<dbReference type="InterPro" id="IPR017938">
    <property type="entry name" value="Riboflavin_synthase-like_b-brl"/>
</dbReference>
<evidence type="ECO:0000313" key="7">
    <source>
        <dbReference type="EMBL" id="TBU99752.1"/>
    </source>
</evidence>
<proteinExistence type="predicted"/>
<dbReference type="PANTHER" id="PTHR34219">
    <property type="entry name" value="IRON-REGULATED INNER MEMBRANE PROTEIN-RELATED"/>
    <property type="match status" value="1"/>
</dbReference>
<gene>
    <name evidence="7" type="ORF">DNJ96_00145</name>
</gene>
<evidence type="ECO:0000259" key="6">
    <source>
        <dbReference type="PROSITE" id="PS51384"/>
    </source>
</evidence>
<keyword evidence="4" id="KW-0812">Transmembrane</keyword>
<evidence type="ECO:0000256" key="4">
    <source>
        <dbReference type="SAM" id="Phobius"/>
    </source>
</evidence>
<protein>
    <submittedName>
        <fullName evidence="7">Flavodoxin</fullName>
    </submittedName>
</protein>
<evidence type="ECO:0000313" key="8">
    <source>
        <dbReference type="Proteomes" id="UP000292639"/>
    </source>
</evidence>
<dbReference type="InterPro" id="IPR001709">
    <property type="entry name" value="Flavoprot_Pyr_Nucl_cyt_Rdtase"/>
</dbReference>